<keyword evidence="1" id="KW-1133">Transmembrane helix</keyword>
<dbReference type="EMBL" id="CP158375">
    <property type="protein sequence ID" value="XDO95327.1"/>
    <property type="molecule type" value="Genomic_DNA"/>
</dbReference>
<keyword evidence="1" id="KW-0812">Transmembrane</keyword>
<dbReference type="RefSeq" id="WP_369058177.1">
    <property type="nucleotide sequence ID" value="NZ_CP158375.1"/>
</dbReference>
<evidence type="ECO:0000313" key="2">
    <source>
        <dbReference type="EMBL" id="XDO95327.1"/>
    </source>
</evidence>
<reference evidence="2" key="1">
    <citation type="submission" date="2024-06" db="EMBL/GenBank/DDBJ databases">
        <title>Caulobacter inopinatus, sp. nov.</title>
        <authorList>
            <person name="Donachie S.P."/>
        </authorList>
    </citation>
    <scope>NUCLEOTIDE SEQUENCE</scope>
    <source>
        <strain evidence="2">73W</strain>
    </source>
</reference>
<organism evidence="2">
    <name type="scientific">Caulobacter sp. 73W</name>
    <dbReference type="NCBI Taxonomy" id="3161137"/>
    <lineage>
        <taxon>Bacteria</taxon>
        <taxon>Pseudomonadati</taxon>
        <taxon>Pseudomonadota</taxon>
        <taxon>Alphaproteobacteria</taxon>
        <taxon>Caulobacterales</taxon>
        <taxon>Caulobacteraceae</taxon>
        <taxon>Caulobacter</taxon>
    </lineage>
</organism>
<protein>
    <submittedName>
        <fullName evidence="2">Uncharacterized protein</fullName>
    </submittedName>
</protein>
<gene>
    <name evidence="2" type="ORF">ABOZ73_10920</name>
</gene>
<accession>A0AB39KNK2</accession>
<feature type="transmembrane region" description="Helical" evidence="1">
    <location>
        <begin position="42"/>
        <end position="63"/>
    </location>
</feature>
<name>A0AB39KNK2_9CAUL</name>
<proteinExistence type="predicted"/>
<sequence>MTDPLLRPARTFFRAALIMGLLAATAGIAGLAMIGGELMGDMIGFAFAGIGALMVISALNALYQLFWWGRADGEDY</sequence>
<feature type="transmembrane region" description="Helical" evidence="1">
    <location>
        <begin position="12"/>
        <end position="36"/>
    </location>
</feature>
<evidence type="ECO:0000256" key="1">
    <source>
        <dbReference type="SAM" id="Phobius"/>
    </source>
</evidence>
<keyword evidence="1" id="KW-0472">Membrane</keyword>
<dbReference type="AlphaFoldDB" id="A0AB39KNK2"/>